<name>A0ABX6EQ07_9HYPH</name>
<dbReference type="RefSeq" id="WP_154453932.1">
    <property type="nucleotide sequence ID" value="NZ_CP044329.1"/>
</dbReference>
<keyword evidence="2" id="KW-0614">Plasmid</keyword>
<feature type="region of interest" description="Disordered" evidence="1">
    <location>
        <begin position="135"/>
        <end position="164"/>
    </location>
</feature>
<accession>A0ABX6EQ07</accession>
<dbReference type="EMBL" id="CP044329">
    <property type="protein sequence ID" value="QGM95767.1"/>
    <property type="molecule type" value="Genomic_DNA"/>
</dbReference>
<feature type="compositionally biased region" description="Basic and acidic residues" evidence="1">
    <location>
        <begin position="152"/>
        <end position="161"/>
    </location>
</feature>
<sequence>MDFSAFMALTERCAPRVDIVPLIEIVRAASGFEPLSLTIDESKPIKILATSKDEAIALAMQAKVGKQNVRLGLAGLTFGDLDKTGISVADAFESCPSLRAAAQILNDDPKHFSRQKTPAVPSAAGAKLSVNDEFYHREERSPPPEEFAALAESHETPKKQWDVFGGGSGKSLLVYRASPSPR</sequence>
<proteinExistence type="predicted"/>
<reference evidence="2 3" key="1">
    <citation type="journal article" date="2021" name="AMB Express">
        <title>Isolation and characterisation of Methylocystis spp. for poly-3-hydroxybutyrate production using waste methane feedstocks.</title>
        <authorList>
            <person name="Rumah B.L."/>
            <person name="Stead C.E."/>
            <person name="Claxton Stevens B.H."/>
            <person name="Minton N.P."/>
            <person name="Grosse-Honebrink A."/>
            <person name="Zhang Y."/>
        </authorList>
    </citation>
    <scope>NUCLEOTIDE SEQUENCE [LARGE SCALE GENOMIC DNA]</scope>
    <source>
        <strain evidence="2 3">BRCS1</strain>
    </source>
</reference>
<evidence type="ECO:0000313" key="3">
    <source>
        <dbReference type="Proteomes" id="UP000424673"/>
    </source>
</evidence>
<protein>
    <submittedName>
        <fullName evidence="2">Lytic transglycosylase domain-containing protein</fullName>
    </submittedName>
</protein>
<organism evidence="2 3">
    <name type="scientific">Methylocystis rosea</name>
    <dbReference type="NCBI Taxonomy" id="173366"/>
    <lineage>
        <taxon>Bacteria</taxon>
        <taxon>Pseudomonadati</taxon>
        <taxon>Pseudomonadota</taxon>
        <taxon>Alphaproteobacteria</taxon>
        <taxon>Hyphomicrobiales</taxon>
        <taxon>Methylocystaceae</taxon>
        <taxon>Methylocystis</taxon>
    </lineage>
</organism>
<keyword evidence="3" id="KW-1185">Reference proteome</keyword>
<dbReference type="Proteomes" id="UP000424673">
    <property type="component" value="Plasmid unnamed1"/>
</dbReference>
<gene>
    <name evidence="2" type="ORF">F7D13_16795</name>
</gene>
<evidence type="ECO:0000256" key="1">
    <source>
        <dbReference type="SAM" id="MobiDB-lite"/>
    </source>
</evidence>
<geneLocation type="plasmid" evidence="2 3">
    <name>unnamed1</name>
</geneLocation>
<evidence type="ECO:0000313" key="2">
    <source>
        <dbReference type="EMBL" id="QGM95767.1"/>
    </source>
</evidence>